<feature type="transmembrane region" description="Helical" evidence="2">
    <location>
        <begin position="80"/>
        <end position="99"/>
    </location>
</feature>
<evidence type="ECO:0000256" key="2">
    <source>
        <dbReference type="SAM" id="Phobius"/>
    </source>
</evidence>
<dbReference type="RefSeq" id="WP_085510684.1">
    <property type="nucleotide sequence ID" value="NZ_FXAP01000001.1"/>
</dbReference>
<evidence type="ECO:0000256" key="1">
    <source>
        <dbReference type="SAM" id="MobiDB-lite"/>
    </source>
</evidence>
<feature type="domain" description="SGNH" evidence="4">
    <location>
        <begin position="485"/>
        <end position="717"/>
    </location>
</feature>
<accession>A0A3N2C252</accession>
<evidence type="ECO:0000313" key="5">
    <source>
        <dbReference type="EMBL" id="ROR81572.1"/>
    </source>
</evidence>
<feature type="transmembrane region" description="Helical" evidence="2">
    <location>
        <begin position="270"/>
        <end position="293"/>
    </location>
</feature>
<protein>
    <submittedName>
        <fullName evidence="5">Peptidoglycan/LPS O-acetylase OafA/YrhL</fullName>
    </submittedName>
</protein>
<organism evidence="5 6">
    <name type="scientific">Plantibacter flavus</name>
    <dbReference type="NCBI Taxonomy" id="150123"/>
    <lineage>
        <taxon>Bacteria</taxon>
        <taxon>Bacillati</taxon>
        <taxon>Actinomycetota</taxon>
        <taxon>Actinomycetes</taxon>
        <taxon>Micrococcales</taxon>
        <taxon>Microbacteriaceae</taxon>
        <taxon>Plantibacter</taxon>
    </lineage>
</organism>
<name>A0A3N2C252_9MICO</name>
<dbReference type="PANTHER" id="PTHR23028">
    <property type="entry name" value="ACETYLTRANSFERASE"/>
    <property type="match status" value="1"/>
</dbReference>
<feature type="domain" description="Acyltransferase 3" evidence="3">
    <location>
        <begin position="12"/>
        <end position="347"/>
    </location>
</feature>
<keyword evidence="2" id="KW-0812">Transmembrane</keyword>
<dbReference type="EMBL" id="RKHL01000001">
    <property type="protein sequence ID" value="ROR81572.1"/>
    <property type="molecule type" value="Genomic_DNA"/>
</dbReference>
<feature type="transmembrane region" description="Helical" evidence="2">
    <location>
        <begin position="314"/>
        <end position="335"/>
    </location>
</feature>
<dbReference type="InterPro" id="IPR050879">
    <property type="entry name" value="Acyltransferase_3"/>
</dbReference>
<feature type="transmembrane region" description="Helical" evidence="2">
    <location>
        <begin position="341"/>
        <end position="358"/>
    </location>
</feature>
<feature type="region of interest" description="Disordered" evidence="1">
    <location>
        <begin position="431"/>
        <end position="463"/>
    </location>
</feature>
<dbReference type="Proteomes" id="UP000266915">
    <property type="component" value="Unassembled WGS sequence"/>
</dbReference>
<keyword evidence="2" id="KW-1133">Transmembrane helix</keyword>
<feature type="transmembrane region" description="Helical" evidence="2">
    <location>
        <begin position="37"/>
        <end position="59"/>
    </location>
</feature>
<evidence type="ECO:0000259" key="4">
    <source>
        <dbReference type="Pfam" id="PF19040"/>
    </source>
</evidence>
<keyword evidence="6" id="KW-1185">Reference proteome</keyword>
<comment type="caution">
    <text evidence="5">The sequence shown here is derived from an EMBL/GenBank/DDBJ whole genome shotgun (WGS) entry which is preliminary data.</text>
</comment>
<dbReference type="InterPro" id="IPR002656">
    <property type="entry name" value="Acyl_transf_3_dom"/>
</dbReference>
<dbReference type="GO" id="GO:0016747">
    <property type="term" value="F:acyltransferase activity, transferring groups other than amino-acyl groups"/>
    <property type="evidence" value="ECO:0007669"/>
    <property type="project" value="InterPro"/>
</dbReference>
<dbReference type="AlphaFoldDB" id="A0A3N2C252"/>
<feature type="transmembrane region" description="Helical" evidence="2">
    <location>
        <begin position="378"/>
        <end position="397"/>
    </location>
</feature>
<keyword evidence="2" id="KW-0472">Membrane</keyword>
<feature type="transmembrane region" description="Helical" evidence="2">
    <location>
        <begin position="12"/>
        <end position="31"/>
    </location>
</feature>
<dbReference type="GO" id="GO:0016020">
    <property type="term" value="C:membrane"/>
    <property type="evidence" value="ECO:0007669"/>
    <property type="project" value="TreeGrafter"/>
</dbReference>
<feature type="transmembrane region" description="Helical" evidence="2">
    <location>
        <begin position="243"/>
        <end position="264"/>
    </location>
</feature>
<reference evidence="5 6" key="1">
    <citation type="submission" date="2018-11" db="EMBL/GenBank/DDBJ databases">
        <title>Sequencing the genomes of 1000 actinobacteria strains.</title>
        <authorList>
            <person name="Klenk H.-P."/>
        </authorList>
    </citation>
    <scope>NUCLEOTIDE SEQUENCE [LARGE SCALE GENOMIC DNA]</scope>
    <source>
        <strain evidence="5 6">DSM 14012</strain>
    </source>
</reference>
<dbReference type="GO" id="GO:0009103">
    <property type="term" value="P:lipopolysaccharide biosynthetic process"/>
    <property type="evidence" value="ECO:0007669"/>
    <property type="project" value="TreeGrafter"/>
</dbReference>
<evidence type="ECO:0000259" key="3">
    <source>
        <dbReference type="Pfam" id="PF01757"/>
    </source>
</evidence>
<dbReference type="InterPro" id="IPR043968">
    <property type="entry name" value="SGNH"/>
</dbReference>
<dbReference type="PANTHER" id="PTHR23028:SF53">
    <property type="entry name" value="ACYL_TRANSF_3 DOMAIN-CONTAINING PROTEIN"/>
    <property type="match status" value="1"/>
</dbReference>
<evidence type="ECO:0000313" key="6">
    <source>
        <dbReference type="Proteomes" id="UP000266915"/>
    </source>
</evidence>
<feature type="transmembrane region" description="Helical" evidence="2">
    <location>
        <begin position="210"/>
        <end position="231"/>
    </location>
</feature>
<dbReference type="Pfam" id="PF01757">
    <property type="entry name" value="Acyl_transf_3"/>
    <property type="match status" value="1"/>
</dbReference>
<feature type="transmembrane region" description="Helical" evidence="2">
    <location>
        <begin position="183"/>
        <end position="204"/>
    </location>
</feature>
<sequence length="734" mass="78204">MSTRAASGAVRADLQGLRAVAVSLVVVFHLWPGLVPGGFVGVDVFFAISGFLITAHLLAEVERSGSVRLGRFWARRARRLLPAALTVLTATLVASWYLAPLGDLPRFLREIAWSGLYIENWALAGSAIDYLAAEDAPSPVQHFWSLSVEEQFYLVWPILVLVAGWLAVRFARRAAETTARRRGVAIAIGLVCIASAAWSVVFTAQDPSPAYFATTTRAWEFAAGGLTAILVAEGARRGWALRAGGRTVVAWLGFAAIGAAAVWYSGETPFPALSAALPVGGTIAVMAAWAPDVRRSPTALLARAPIQWLGDRSYAVYLWHWPLIVFGGIVLARSATVPEQLILLVITGVLAEVTTRFVERPIRFGRIAGWRPRRVIGATALAMSVLLATSIGVLPGAEARIAAEQQRIETLVATPSNCLGAAELVDAAACPRDDGASSDGSEVSGGETSRDGPSASPGDETRGVVVPDASLADLPPDRCITDIRAAAFEVCAYGASAEQATRTVALIGDSHAEQWLPAFATAAETNGWRLLVAAKSSCLFSDAERTEPGTSAAVLAEMRAGCLSWNRDALELLQDEPEIDTLVVSARARNPVVAEGDRDWREVAAEAYAERWALVPSTIEQIVVLRDTPTMSDDVLECVRDDADPSDGCARDRSDALTEDPQYEAALASIDPRVRPVDLTDALCASDRCSPVIGGVLAYRDHHHLSWVYAETLAPVVQAVLDRIPTPESGAVAP</sequence>
<proteinExistence type="predicted"/>
<dbReference type="Pfam" id="PF19040">
    <property type="entry name" value="SGNH"/>
    <property type="match status" value="1"/>
</dbReference>
<gene>
    <name evidence="5" type="ORF">EDD42_1638</name>
</gene>
<feature type="transmembrane region" description="Helical" evidence="2">
    <location>
        <begin position="153"/>
        <end position="171"/>
    </location>
</feature>